<sequence length="66" mass="7649">MVKKELPLVAFFYQQKIVAISKSFPLLSGLSKKQVENLKLDPRLKAELAKQTKLNLRQKIRQIDIL</sequence>
<dbReference type="Proteomes" id="UP000245250">
    <property type="component" value="Chromosome"/>
</dbReference>
<protein>
    <submittedName>
        <fullName evidence="1">Uncharacterized protein</fullName>
    </submittedName>
</protein>
<evidence type="ECO:0000313" key="2">
    <source>
        <dbReference type="Proteomes" id="UP000245250"/>
    </source>
</evidence>
<proteinExistence type="predicted"/>
<gene>
    <name evidence="1" type="ORF">HYN56_08915</name>
</gene>
<dbReference type="KEGG" id="fcr:HYN56_08915"/>
<accession>A0A2S1YJU5</accession>
<name>A0A2S1YJU5_9FLAO</name>
<dbReference type="EMBL" id="CP029255">
    <property type="protein sequence ID" value="AWK04350.1"/>
    <property type="molecule type" value="Genomic_DNA"/>
</dbReference>
<reference evidence="1 2" key="1">
    <citation type="submission" date="2018-05" db="EMBL/GenBank/DDBJ databases">
        <title>Genome sequencing of Flavobacterium sp. HYN0056.</title>
        <authorList>
            <person name="Yi H."/>
            <person name="Baek C."/>
        </authorList>
    </citation>
    <scope>NUCLEOTIDE SEQUENCE [LARGE SCALE GENOMIC DNA]</scope>
    <source>
        <strain evidence="1 2">HYN0056</strain>
    </source>
</reference>
<evidence type="ECO:0000313" key="1">
    <source>
        <dbReference type="EMBL" id="AWK04350.1"/>
    </source>
</evidence>
<organism evidence="1 2">
    <name type="scientific">Flavobacterium crocinum</name>
    <dbReference type="NCBI Taxonomy" id="2183896"/>
    <lineage>
        <taxon>Bacteria</taxon>
        <taxon>Pseudomonadati</taxon>
        <taxon>Bacteroidota</taxon>
        <taxon>Flavobacteriia</taxon>
        <taxon>Flavobacteriales</taxon>
        <taxon>Flavobacteriaceae</taxon>
        <taxon>Flavobacterium</taxon>
    </lineage>
</organism>
<dbReference type="AlphaFoldDB" id="A0A2S1YJU5"/>
<keyword evidence="2" id="KW-1185">Reference proteome</keyword>